<dbReference type="InterPro" id="IPR036866">
    <property type="entry name" value="RibonucZ/Hydroxyglut_hydro"/>
</dbReference>
<dbReference type="Gene3D" id="3.60.15.10">
    <property type="entry name" value="Ribonuclease Z/Hydroxyacylglutathione hydrolase-like"/>
    <property type="match status" value="1"/>
</dbReference>
<dbReference type="GO" id="GO:0016787">
    <property type="term" value="F:hydrolase activity"/>
    <property type="evidence" value="ECO:0007669"/>
    <property type="project" value="UniProtKB-KW"/>
</dbReference>
<dbReference type="RefSeq" id="WP_068493906.1">
    <property type="nucleotide sequence ID" value="NZ_LWQT01000070.1"/>
</dbReference>
<dbReference type="PANTHER" id="PTHR23131">
    <property type="entry name" value="ENDORIBONUCLEASE LACTB2"/>
    <property type="match status" value="1"/>
</dbReference>
<dbReference type="OrthoDB" id="2971563at2"/>
<evidence type="ECO:0000313" key="2">
    <source>
        <dbReference type="EMBL" id="OAN48761.1"/>
    </source>
</evidence>
<proteinExistence type="predicted"/>
<protein>
    <submittedName>
        <fullName evidence="2">MBL fold metallo-hydrolase</fullName>
    </submittedName>
</protein>
<comment type="caution">
    <text evidence="2">The sequence shown here is derived from an EMBL/GenBank/DDBJ whole genome shotgun (WGS) entry which is preliminary data.</text>
</comment>
<dbReference type="Proteomes" id="UP000078428">
    <property type="component" value="Unassembled WGS sequence"/>
</dbReference>
<feature type="domain" description="Metallo-beta-lactamase" evidence="1">
    <location>
        <begin position="39"/>
        <end position="256"/>
    </location>
</feature>
<reference evidence="2 3" key="1">
    <citation type="submission" date="2016-04" db="EMBL/GenBank/DDBJ databases">
        <title>Draft genome sequence of freshwater magnetotactic bacteria Magnetospirillum marisnigri SP-1 and Magnetospirillum moscoviense BB-1.</title>
        <authorList>
            <person name="Koziaeva V."/>
            <person name="Dziuba M.V."/>
            <person name="Ivanov T.M."/>
            <person name="Kuznetsov B."/>
            <person name="Grouzdev D.S."/>
        </authorList>
    </citation>
    <scope>NUCLEOTIDE SEQUENCE [LARGE SCALE GENOMIC DNA]</scope>
    <source>
        <strain evidence="2 3">SP-1</strain>
    </source>
</reference>
<keyword evidence="3" id="KW-1185">Reference proteome</keyword>
<dbReference type="PANTHER" id="PTHR23131:SF4">
    <property type="entry name" value="METALLO-BETA-LACTAMASE SUPERFAMILY POTEIN"/>
    <property type="match status" value="1"/>
</dbReference>
<dbReference type="EMBL" id="LWQT01000070">
    <property type="protein sequence ID" value="OAN48761.1"/>
    <property type="molecule type" value="Genomic_DNA"/>
</dbReference>
<dbReference type="Pfam" id="PF00753">
    <property type="entry name" value="Lactamase_B"/>
    <property type="match status" value="1"/>
</dbReference>
<dbReference type="InterPro" id="IPR050662">
    <property type="entry name" value="Sec-metab_biosynth-thioest"/>
</dbReference>
<dbReference type="SMART" id="SM00849">
    <property type="entry name" value="Lactamase_B"/>
    <property type="match status" value="1"/>
</dbReference>
<keyword evidence="2" id="KW-0378">Hydrolase</keyword>
<name>A0A178MJ53_9PROT</name>
<dbReference type="STRING" id="1285242.A6A04_19840"/>
<sequence>MSRSPLDHPFAAPPEAGDVLAVAPGIRWIRMPLPFALDHINLWALDDGEGGVALVDSGLGNDETKVLWERLLAGPLAGRKATRLIATHFHPDHMGLSGWLCERLGIELTASVREWLFGRMLWLEDSEEFTANQVAYYRRIGFDAEQLEGVRARGNTYRARIGVIPVRVVGIRHGDDITIGGRSWRVIEGGGHSPEHACLYCAEAGVLISGDQILPRISPIVGVWPQQPEAEPLSLFLDALTRLRELPADTLVLPSHGLPFRGLHQRVDELIAHHHERLERTLTACAEPATALQVLRVLFKRELDAHQMGFATGETLAHLHYLMKTGQVARDAGTDGVWRFRVVG</sequence>
<dbReference type="InterPro" id="IPR048933">
    <property type="entry name" value="B_lactamase-like_C"/>
</dbReference>
<dbReference type="InterPro" id="IPR001279">
    <property type="entry name" value="Metallo-B-lactamas"/>
</dbReference>
<dbReference type="Gene3D" id="1.10.10.10">
    <property type="entry name" value="Winged helix-like DNA-binding domain superfamily/Winged helix DNA-binding domain"/>
    <property type="match status" value="1"/>
</dbReference>
<dbReference type="SUPFAM" id="SSF56281">
    <property type="entry name" value="Metallo-hydrolase/oxidoreductase"/>
    <property type="match status" value="1"/>
</dbReference>
<gene>
    <name evidence="2" type="ORF">A6A04_19840</name>
</gene>
<evidence type="ECO:0000259" key="1">
    <source>
        <dbReference type="SMART" id="SM00849"/>
    </source>
</evidence>
<organism evidence="2 3">
    <name type="scientific">Paramagnetospirillum marisnigri</name>
    <dbReference type="NCBI Taxonomy" id="1285242"/>
    <lineage>
        <taxon>Bacteria</taxon>
        <taxon>Pseudomonadati</taxon>
        <taxon>Pseudomonadota</taxon>
        <taxon>Alphaproteobacteria</taxon>
        <taxon>Rhodospirillales</taxon>
        <taxon>Magnetospirillaceae</taxon>
        <taxon>Paramagnetospirillum</taxon>
    </lineage>
</organism>
<dbReference type="InterPro" id="IPR036388">
    <property type="entry name" value="WH-like_DNA-bd_sf"/>
</dbReference>
<dbReference type="Pfam" id="PF21221">
    <property type="entry name" value="B_lactamase-like_C"/>
    <property type="match status" value="1"/>
</dbReference>
<evidence type="ECO:0000313" key="3">
    <source>
        <dbReference type="Proteomes" id="UP000078428"/>
    </source>
</evidence>
<accession>A0A178MJ53</accession>
<dbReference type="AlphaFoldDB" id="A0A178MJ53"/>